<dbReference type="Pfam" id="PF00248">
    <property type="entry name" value="Aldo_ket_red"/>
    <property type="match status" value="1"/>
</dbReference>
<dbReference type="RefSeq" id="WP_020194769.1">
    <property type="nucleotide sequence ID" value="NZ_BAOH01000007.1"/>
</dbReference>
<dbReference type="Proteomes" id="UP000031586">
    <property type="component" value="Unassembled WGS sequence"/>
</dbReference>
<dbReference type="PATRIC" id="fig|1229493.5.peg.2128"/>
<feature type="domain" description="NADP-dependent oxidoreductase" evidence="1">
    <location>
        <begin position="17"/>
        <end position="308"/>
    </location>
</feature>
<dbReference type="EMBL" id="JPRD01000023">
    <property type="protein sequence ID" value="KIF52431.1"/>
    <property type="molecule type" value="Genomic_DNA"/>
</dbReference>
<dbReference type="GO" id="GO:0005829">
    <property type="term" value="C:cytosol"/>
    <property type="evidence" value="ECO:0007669"/>
    <property type="project" value="TreeGrafter"/>
</dbReference>
<comment type="caution">
    <text evidence="2">The sequence shown here is derived from an EMBL/GenBank/DDBJ whole genome shotgun (WGS) entry which is preliminary data.</text>
</comment>
<dbReference type="InterPro" id="IPR023210">
    <property type="entry name" value="NADP_OxRdtase_dom"/>
</dbReference>
<name>A0A0C1ZGY3_9VIBR</name>
<sequence length="322" mass="35401">MNNPTLPLAKTLPNVSRLVFGCMGLGGEWNRNPLTAQDENQAYAAVEAALEVGINLFDHADIYKFGKAEEVFGRILASDSTLRERIYLQSKCGIRLGGEHGVKQYDFSAKWVTASVEGILERLGVENLDVLMLHRPDPLVEFEELGTALQALKQAGKVNHFGVSNMNSAQIDLLQHATGEVIVANQLEMSLAKSDFIKQGMGLPSSASDYVAGTLEHARRHNIQLQAWGSMAQGRFSERGLHSDDHNTRQTAEMVMALAAEYGVSSEAIVLAFLTRHPNQIQPVIGTANPQRIRACAQVENVTLSRSHWYGLFEKTLGHEIP</sequence>
<dbReference type="PANTHER" id="PTHR43364:SF1">
    <property type="entry name" value="OXIDOREDUCTASE YDHF"/>
    <property type="match status" value="1"/>
</dbReference>
<dbReference type="PRINTS" id="PR00069">
    <property type="entry name" value="ALDKETRDTASE"/>
</dbReference>
<dbReference type="SUPFAM" id="SSF51430">
    <property type="entry name" value="NAD(P)-linked oxidoreductase"/>
    <property type="match status" value="1"/>
</dbReference>
<organism evidence="2 3">
    <name type="scientific">Vibrio owensii CAIM 1854 = LMG 25443</name>
    <dbReference type="NCBI Taxonomy" id="1229493"/>
    <lineage>
        <taxon>Bacteria</taxon>
        <taxon>Pseudomonadati</taxon>
        <taxon>Pseudomonadota</taxon>
        <taxon>Gammaproteobacteria</taxon>
        <taxon>Vibrionales</taxon>
        <taxon>Vibrionaceae</taxon>
        <taxon>Vibrio</taxon>
    </lineage>
</organism>
<evidence type="ECO:0000313" key="3">
    <source>
        <dbReference type="Proteomes" id="UP000031586"/>
    </source>
</evidence>
<dbReference type="InterPro" id="IPR020471">
    <property type="entry name" value="AKR"/>
</dbReference>
<reference evidence="2 3" key="1">
    <citation type="submission" date="2014-07" db="EMBL/GenBank/DDBJ databases">
        <title>Unique and conserved regions in Vibrio harveyi and related species in comparison with the shrimp pathogen Vibrio harveyi CAIM 1792.</title>
        <authorList>
            <person name="Espinoza-Valles I."/>
            <person name="Vora G."/>
            <person name="Leekitcharoenphon P."/>
            <person name="Ussery D."/>
            <person name="Hoj L."/>
            <person name="Gomez-Gil B."/>
        </authorList>
    </citation>
    <scope>NUCLEOTIDE SEQUENCE [LARGE SCALE GENOMIC DNA]</scope>
    <source>
        <strain evidence="3">CAIM 1854 / LMG 25443</strain>
    </source>
</reference>
<dbReference type="AlphaFoldDB" id="A0A0C1ZGY3"/>
<proteinExistence type="predicted"/>
<dbReference type="InterPro" id="IPR050523">
    <property type="entry name" value="AKR_Detox_Biosynth"/>
</dbReference>
<protein>
    <submittedName>
        <fullName evidence="2">Aldo/keto reductase</fullName>
    </submittedName>
</protein>
<evidence type="ECO:0000259" key="1">
    <source>
        <dbReference type="Pfam" id="PF00248"/>
    </source>
</evidence>
<dbReference type="Gene3D" id="3.20.20.100">
    <property type="entry name" value="NADP-dependent oxidoreductase domain"/>
    <property type="match status" value="1"/>
</dbReference>
<dbReference type="InterPro" id="IPR036812">
    <property type="entry name" value="NAD(P)_OxRdtase_dom_sf"/>
</dbReference>
<dbReference type="GO" id="GO:0016491">
    <property type="term" value="F:oxidoreductase activity"/>
    <property type="evidence" value="ECO:0007669"/>
    <property type="project" value="InterPro"/>
</dbReference>
<gene>
    <name evidence="2" type="ORF">H735_14920</name>
</gene>
<evidence type="ECO:0000313" key="2">
    <source>
        <dbReference type="EMBL" id="KIF52431.1"/>
    </source>
</evidence>
<accession>A0A0C1ZGY3</accession>
<dbReference type="PANTHER" id="PTHR43364">
    <property type="entry name" value="NADH-SPECIFIC METHYLGLYOXAL REDUCTASE-RELATED"/>
    <property type="match status" value="1"/>
</dbReference>